<dbReference type="PANTHER" id="PTHR21137">
    <property type="entry name" value="ODORANT RECEPTOR"/>
    <property type="match status" value="1"/>
</dbReference>
<reference evidence="10 11" key="1">
    <citation type="submission" date="2020-02" db="EMBL/GenBank/DDBJ databases">
        <title>Relaxed selection underlies rapid genomic changes in the transitions from sociality to social parasitism in ants.</title>
        <authorList>
            <person name="Bi X."/>
        </authorList>
    </citation>
    <scope>NUCLEOTIDE SEQUENCE [LARGE SCALE GENOMIC DNA]</scope>
    <source>
        <strain evidence="10">BGI-DK2014b</strain>
        <tissue evidence="10">Whole body</tissue>
    </source>
</reference>
<keyword evidence="5 9" id="KW-1133">Transmembrane helix</keyword>
<dbReference type="Pfam" id="PF02949">
    <property type="entry name" value="7tm_6"/>
    <property type="match status" value="1"/>
</dbReference>
<keyword evidence="11" id="KW-1185">Reference proteome</keyword>
<feature type="non-terminal residue" evidence="10">
    <location>
        <position position="441"/>
    </location>
</feature>
<evidence type="ECO:0000256" key="5">
    <source>
        <dbReference type="ARBA" id="ARBA00022989"/>
    </source>
</evidence>
<evidence type="ECO:0000256" key="1">
    <source>
        <dbReference type="ARBA" id="ARBA00004141"/>
    </source>
</evidence>
<feature type="transmembrane region" description="Helical" evidence="9">
    <location>
        <begin position="303"/>
        <end position="324"/>
    </location>
</feature>
<feature type="transmembrane region" description="Helical" evidence="9">
    <location>
        <begin position="61"/>
        <end position="84"/>
    </location>
</feature>
<keyword evidence="6 9" id="KW-0472">Membrane</keyword>
<evidence type="ECO:0000256" key="4">
    <source>
        <dbReference type="ARBA" id="ARBA00022725"/>
    </source>
</evidence>
<keyword evidence="2" id="KW-0716">Sensory transduction</keyword>
<protein>
    <submittedName>
        <fullName evidence="10">OR13A protein</fullName>
    </submittedName>
</protein>
<dbReference type="GO" id="GO:0005886">
    <property type="term" value="C:plasma membrane"/>
    <property type="evidence" value="ECO:0007669"/>
    <property type="project" value="TreeGrafter"/>
</dbReference>
<accession>A0A836FRD3</accession>
<organism evidence="10 11">
    <name type="scientific">Acromyrmex heyeri</name>
    <dbReference type="NCBI Taxonomy" id="230685"/>
    <lineage>
        <taxon>Eukaryota</taxon>
        <taxon>Metazoa</taxon>
        <taxon>Ecdysozoa</taxon>
        <taxon>Arthropoda</taxon>
        <taxon>Hexapoda</taxon>
        <taxon>Insecta</taxon>
        <taxon>Pterygota</taxon>
        <taxon>Neoptera</taxon>
        <taxon>Endopterygota</taxon>
        <taxon>Hymenoptera</taxon>
        <taxon>Apocrita</taxon>
        <taxon>Aculeata</taxon>
        <taxon>Formicoidea</taxon>
        <taxon>Formicidae</taxon>
        <taxon>Myrmicinae</taxon>
        <taxon>Acromyrmex</taxon>
    </lineage>
</organism>
<feature type="transmembrane region" description="Helical" evidence="9">
    <location>
        <begin position="90"/>
        <end position="110"/>
    </location>
</feature>
<gene>
    <name evidence="10" type="primary">Or13a_17</name>
    <name evidence="10" type="ORF">G6Z77_0011476</name>
</gene>
<dbReference type="GO" id="GO:0005549">
    <property type="term" value="F:odorant binding"/>
    <property type="evidence" value="ECO:0007669"/>
    <property type="project" value="InterPro"/>
</dbReference>
<dbReference type="InterPro" id="IPR004117">
    <property type="entry name" value="7tm6_olfct_rcpt"/>
</dbReference>
<sequence length="441" mass="51256">IHPPTRLLFPNMNRKSEDDKACKREDIISLEYYIANLLLVLEYACIWPVKSFSPLKILLSTTATIVFILTNFLLLFSEIVALTMSNDLKLFANIIGAISMHAVGLMKWCYSIWKNREIIDLVRKLEKCHVFCQQIDNSKEGYRIYRNEMEYTRKYSNFFMCCWTFACIYGVLHWCANPLLLEWAPNQINSINETLKKRNLPYIGWYPINTNDIYNYVCLYLIQIIGGISSVLGIICYDTFYVTMLMVICAQFQYINIILMKIDFDNVSEAVIVLQSKLKNCVDCHTEIIKFIKMLQTFSGPTMFVQCIETLLIICLVSFEASMIKIAIDLESILKLWSLFEYFLCSALQLFIFCFSAAQIEHLGLQIAQSIYSCGWEFVVFEKRKQVDFAKQLKDVSRLVQTIMVRAQRPIVLTGGPFYILSLETFRVVSNVICDNFYVFI</sequence>
<keyword evidence="7" id="KW-0675">Receptor</keyword>
<feature type="transmembrane region" description="Helical" evidence="9">
    <location>
        <begin position="32"/>
        <end position="49"/>
    </location>
</feature>
<dbReference type="GO" id="GO:0004984">
    <property type="term" value="F:olfactory receptor activity"/>
    <property type="evidence" value="ECO:0007669"/>
    <property type="project" value="InterPro"/>
</dbReference>
<evidence type="ECO:0000256" key="3">
    <source>
        <dbReference type="ARBA" id="ARBA00022692"/>
    </source>
</evidence>
<feature type="transmembrane region" description="Helical" evidence="9">
    <location>
        <begin position="240"/>
        <end position="259"/>
    </location>
</feature>
<comment type="caution">
    <text evidence="10">The sequence shown here is derived from an EMBL/GenBank/DDBJ whole genome shotgun (WGS) entry which is preliminary data.</text>
</comment>
<proteinExistence type="predicted"/>
<keyword evidence="4" id="KW-0552">Olfaction</keyword>
<name>A0A836FRD3_9HYME</name>
<dbReference type="Proteomes" id="UP000670152">
    <property type="component" value="Unassembled WGS sequence"/>
</dbReference>
<evidence type="ECO:0000256" key="6">
    <source>
        <dbReference type="ARBA" id="ARBA00023136"/>
    </source>
</evidence>
<evidence type="ECO:0000313" key="10">
    <source>
        <dbReference type="EMBL" id="KAG5330825.1"/>
    </source>
</evidence>
<feature type="transmembrane region" description="Helical" evidence="9">
    <location>
        <begin position="155"/>
        <end position="174"/>
    </location>
</feature>
<feature type="transmembrane region" description="Helical" evidence="9">
    <location>
        <begin position="336"/>
        <end position="358"/>
    </location>
</feature>
<keyword evidence="3 9" id="KW-0812">Transmembrane</keyword>
<dbReference type="OrthoDB" id="7677057at2759"/>
<evidence type="ECO:0000256" key="8">
    <source>
        <dbReference type="ARBA" id="ARBA00023224"/>
    </source>
</evidence>
<evidence type="ECO:0000313" key="11">
    <source>
        <dbReference type="Proteomes" id="UP000670152"/>
    </source>
</evidence>
<dbReference type="GO" id="GO:0007165">
    <property type="term" value="P:signal transduction"/>
    <property type="evidence" value="ECO:0007669"/>
    <property type="project" value="UniProtKB-KW"/>
</dbReference>
<dbReference type="AlphaFoldDB" id="A0A836FRD3"/>
<evidence type="ECO:0000256" key="7">
    <source>
        <dbReference type="ARBA" id="ARBA00023170"/>
    </source>
</evidence>
<evidence type="ECO:0000256" key="2">
    <source>
        <dbReference type="ARBA" id="ARBA00022606"/>
    </source>
</evidence>
<dbReference type="EMBL" id="JAANIB010005807">
    <property type="protein sequence ID" value="KAG5330825.1"/>
    <property type="molecule type" value="Genomic_DNA"/>
</dbReference>
<comment type="subcellular location">
    <subcellularLocation>
        <location evidence="1">Membrane</location>
        <topology evidence="1">Multi-pass membrane protein</topology>
    </subcellularLocation>
</comment>
<evidence type="ECO:0000256" key="9">
    <source>
        <dbReference type="SAM" id="Phobius"/>
    </source>
</evidence>
<feature type="transmembrane region" description="Helical" evidence="9">
    <location>
        <begin position="213"/>
        <end position="235"/>
    </location>
</feature>
<feature type="non-terminal residue" evidence="10">
    <location>
        <position position="1"/>
    </location>
</feature>
<keyword evidence="8" id="KW-0807">Transducer</keyword>
<dbReference type="PANTHER" id="PTHR21137:SF42">
    <property type="entry name" value="ODORANT RECEPTOR 83A"/>
    <property type="match status" value="1"/>
</dbReference>